<dbReference type="Proteomes" id="UP001165296">
    <property type="component" value="Unassembled WGS sequence"/>
</dbReference>
<dbReference type="RefSeq" id="WP_226173670.1">
    <property type="nucleotide sequence ID" value="NZ_JAJADR010000001.1"/>
</dbReference>
<dbReference type="InterPro" id="IPR052927">
    <property type="entry name" value="DCC_oxidoreductase"/>
</dbReference>
<accession>A0ABS8ANA0</accession>
<reference evidence="1" key="1">
    <citation type="submission" date="2021-10" db="EMBL/GenBank/DDBJ databases">
        <authorList>
            <person name="Dean J.D."/>
            <person name="Kim M.K."/>
            <person name="Newey C.N."/>
            <person name="Stoker T.S."/>
            <person name="Thompson D.W."/>
            <person name="Grose J.H."/>
        </authorList>
    </citation>
    <scope>NUCLEOTIDE SEQUENCE</scope>
    <source>
        <strain evidence="1">BT178</strain>
    </source>
</reference>
<gene>
    <name evidence="1" type="ORF">LGH74_06805</name>
</gene>
<dbReference type="InterPro" id="IPR007263">
    <property type="entry name" value="DCC1-like"/>
</dbReference>
<comment type="caution">
    <text evidence="1">The sequence shown here is derived from an EMBL/GenBank/DDBJ whole genome shotgun (WGS) entry which is preliminary data.</text>
</comment>
<protein>
    <submittedName>
        <fullName evidence="1">Thiol-disulfide oxidoreductase DCC family protein</fullName>
    </submittedName>
</protein>
<name>A0ABS8ANA0_9BACT</name>
<evidence type="ECO:0000313" key="2">
    <source>
        <dbReference type="Proteomes" id="UP001165296"/>
    </source>
</evidence>
<dbReference type="PANTHER" id="PTHR33639">
    <property type="entry name" value="THIOL-DISULFIDE OXIDOREDUCTASE DCC"/>
    <property type="match status" value="1"/>
</dbReference>
<proteinExistence type="predicted"/>
<keyword evidence="2" id="KW-1185">Reference proteome</keyword>
<sequence>MSAPSATILFDGVCNLCNGFVQFVIQRDTTGHFRFASLQSAAGQALLAEHNIVLGAAGPETVMLVHEKRVFTHSTAVLHIARQLGSGWQLLYAFILLPRFLRDAAYRFVARNRYRWFGQSEACMLPTPELRQRFLA</sequence>
<evidence type="ECO:0000313" key="1">
    <source>
        <dbReference type="EMBL" id="MCB2407682.1"/>
    </source>
</evidence>
<dbReference type="EMBL" id="JAJADR010000001">
    <property type="protein sequence ID" value="MCB2407682.1"/>
    <property type="molecule type" value="Genomic_DNA"/>
</dbReference>
<dbReference type="PANTHER" id="PTHR33639:SF2">
    <property type="entry name" value="DUF393 DOMAIN-CONTAINING PROTEIN"/>
    <property type="match status" value="1"/>
</dbReference>
<organism evidence="1 2">
    <name type="scientific">Hymenobacter lucidus</name>
    <dbReference type="NCBI Taxonomy" id="2880930"/>
    <lineage>
        <taxon>Bacteria</taxon>
        <taxon>Pseudomonadati</taxon>
        <taxon>Bacteroidota</taxon>
        <taxon>Cytophagia</taxon>
        <taxon>Cytophagales</taxon>
        <taxon>Hymenobacteraceae</taxon>
        <taxon>Hymenobacter</taxon>
    </lineage>
</organism>
<dbReference type="Pfam" id="PF04134">
    <property type="entry name" value="DCC1-like"/>
    <property type="match status" value="1"/>
</dbReference>